<dbReference type="OrthoDB" id="8062896at2759"/>
<dbReference type="PANTHER" id="PTHR33776:SF3">
    <property type="entry name" value="PHD-TYPE DOMAIN-CONTAINING PROTEIN"/>
    <property type="match status" value="1"/>
</dbReference>
<keyword evidence="4" id="KW-1185">Reference proteome</keyword>
<organism evidence="3 4">
    <name type="scientific">Clunio marinus</name>
    <dbReference type="NCBI Taxonomy" id="568069"/>
    <lineage>
        <taxon>Eukaryota</taxon>
        <taxon>Metazoa</taxon>
        <taxon>Ecdysozoa</taxon>
        <taxon>Arthropoda</taxon>
        <taxon>Hexapoda</taxon>
        <taxon>Insecta</taxon>
        <taxon>Pterygota</taxon>
        <taxon>Neoptera</taxon>
        <taxon>Endopterygota</taxon>
        <taxon>Diptera</taxon>
        <taxon>Nematocera</taxon>
        <taxon>Chironomoidea</taxon>
        <taxon>Chironomidae</taxon>
        <taxon>Clunio</taxon>
    </lineage>
</organism>
<dbReference type="Gene3D" id="3.60.10.10">
    <property type="entry name" value="Endonuclease/exonuclease/phosphatase"/>
    <property type="match status" value="1"/>
</dbReference>
<dbReference type="SUPFAM" id="SSF56219">
    <property type="entry name" value="DNase I-like"/>
    <property type="match status" value="1"/>
</dbReference>
<evidence type="ECO:0000313" key="4">
    <source>
        <dbReference type="Proteomes" id="UP000183832"/>
    </source>
</evidence>
<dbReference type="EMBL" id="CVRI01000047">
    <property type="protein sequence ID" value="CRK98448.1"/>
    <property type="molecule type" value="Genomic_DNA"/>
</dbReference>
<feature type="region of interest" description="Disordered" evidence="1">
    <location>
        <begin position="1"/>
        <end position="33"/>
    </location>
</feature>
<protein>
    <submittedName>
        <fullName evidence="3">CLUMA_CG011805, isoform A</fullName>
    </submittedName>
</protein>
<dbReference type="GO" id="GO:0003824">
    <property type="term" value="F:catalytic activity"/>
    <property type="evidence" value="ECO:0007669"/>
    <property type="project" value="InterPro"/>
</dbReference>
<dbReference type="AlphaFoldDB" id="A0A1J1IE11"/>
<feature type="compositionally biased region" description="Basic and acidic residues" evidence="1">
    <location>
        <begin position="17"/>
        <end position="26"/>
    </location>
</feature>
<dbReference type="Pfam" id="PF03372">
    <property type="entry name" value="Exo_endo_phos"/>
    <property type="match status" value="1"/>
</dbReference>
<gene>
    <name evidence="3" type="ORF">CLUMA_CG011805</name>
</gene>
<dbReference type="PANTHER" id="PTHR33776">
    <property type="entry name" value="ENDO/EXONUCLEASE/PHOSPHATASE DOMAIN-CONTAINING PROTEIN"/>
    <property type="match status" value="1"/>
</dbReference>
<proteinExistence type="predicted"/>
<evidence type="ECO:0000259" key="2">
    <source>
        <dbReference type="Pfam" id="PF03372"/>
    </source>
</evidence>
<dbReference type="STRING" id="568069.A0A1J1IE11"/>
<dbReference type="InterPro" id="IPR036691">
    <property type="entry name" value="Endo/exonu/phosph_ase_sf"/>
</dbReference>
<dbReference type="Proteomes" id="UP000183832">
    <property type="component" value="Unassembled WGS sequence"/>
</dbReference>
<sequence length="936" mass="107975">MSPPKNYPMFNKNQKRSRSETGSDKDSENDEASMMDVLKAIKRDTSGIEKNKEEIQKIRQDLEVKFGNMDEKINNVSSKVDHVDEELKILRNEVEQNKLLNYMDITGVEKSLAETHDNNLKAFVIKILIDHNINGESSSITRVYKRLIKGGSAVVIVAIFKSFEDKLAVMKKKRESKTKSNIYFDHSMTVETRKLFMTAKRTSKDIGGKIFMISGKIFAINQFYTNPNEVANDKGNIEKDLNFFHLNVRGISNINKFLEIYLLIKSLEIKFDVIIFSEVKLKKSFPIQLYNIPGYLRYAKLRSEEGGGGVIVFISDNFVVTHIEQTNIGFEKLKLAICMDKKKINILAYYRPPINSNIKNFLNDIEEEVSSISANTIIVGDININSYSLSVREFNNDLISRQYNELLTSYNFRIINNLPTRMMSGKTIDHFITNLHSHEITSITLEIDPLISDHCALISTIKFPHMKARKSSVIERSIIDYDKLAENFHDINVDCENCNDSNKITEIIINEVKAATFLSTKTLKFKVKNSDKINEWASTQLMATIIKKNKLLTKRRKNPNNQMIQEELQKVSQKLKILSASDFANFIRQKVNVSDSRKLWRNLNVILGRSKQDYVEEIEDELGTKFKNKKEIAEKFNNYFTTCADKLINSFKEVDQPQQVERHVGKSIVFIPPNSKEIEIIINQLKSNSAAGYDEITPKIFPGVIDIGNKEKITRTSSIKYLGIHLNEFLKWSEHIKSLENKVASSNGILWKLRFMLPIHIKKLIYDTLIQSHLAFMIQVWGFTMYREISNLQILQNKALTNTYNLPNRTNRVQMYTHQVESHLPLRGIAILSTACYIYKSIKGHTLSNIIYEKSGENKSNMTLRNELSLRPTKKKTEYGAKAFENIGPTIYNKIPLEIKQSKHQHAFKWCTRCFLRNETFISSCFDASFFTFHLK</sequence>
<evidence type="ECO:0000313" key="3">
    <source>
        <dbReference type="EMBL" id="CRK98448.1"/>
    </source>
</evidence>
<accession>A0A1J1IE11</accession>
<feature type="domain" description="Endonuclease/exonuclease/phosphatase" evidence="2">
    <location>
        <begin position="260"/>
        <end position="454"/>
    </location>
</feature>
<reference evidence="3 4" key="1">
    <citation type="submission" date="2015-04" db="EMBL/GenBank/DDBJ databases">
        <authorList>
            <person name="Syromyatnikov M.Y."/>
            <person name="Popov V.N."/>
        </authorList>
    </citation>
    <scope>NUCLEOTIDE SEQUENCE [LARGE SCALE GENOMIC DNA]</scope>
</reference>
<dbReference type="InterPro" id="IPR005135">
    <property type="entry name" value="Endo/exonuclease/phosphatase"/>
</dbReference>
<name>A0A1J1IE11_9DIPT</name>
<evidence type="ECO:0000256" key="1">
    <source>
        <dbReference type="SAM" id="MobiDB-lite"/>
    </source>
</evidence>